<reference evidence="13" key="2">
    <citation type="submission" date="2016-04" db="EMBL/GenBank/DDBJ databases">
        <title>First Complete Genome Sequence of a Subdivision 6 Acidobacterium.</title>
        <authorList>
            <person name="Huang S."/>
            <person name="Vieira S."/>
            <person name="Bunk B."/>
            <person name="Riedel T."/>
            <person name="Sproeer C."/>
            <person name="Overmann J."/>
        </authorList>
    </citation>
    <scope>NUCLEOTIDE SEQUENCE [LARGE SCALE GENOMIC DNA]</scope>
    <source>
        <strain evidence="13">DSM 100886 HEG_-6_39</strain>
    </source>
</reference>
<dbReference type="InterPro" id="IPR004358">
    <property type="entry name" value="Sig_transdc_His_kin-like_C"/>
</dbReference>
<keyword evidence="8" id="KW-0902">Two-component regulatory system</keyword>
<dbReference type="InterPro" id="IPR000014">
    <property type="entry name" value="PAS"/>
</dbReference>
<evidence type="ECO:0000256" key="2">
    <source>
        <dbReference type="ARBA" id="ARBA00012438"/>
    </source>
</evidence>
<dbReference type="SMART" id="SM00388">
    <property type="entry name" value="HisKA"/>
    <property type="match status" value="1"/>
</dbReference>
<dbReference type="KEGG" id="abac:LuPra_04837"/>
<organism evidence="12 13">
    <name type="scientific">Luteitalea pratensis</name>
    <dbReference type="NCBI Taxonomy" id="1855912"/>
    <lineage>
        <taxon>Bacteria</taxon>
        <taxon>Pseudomonadati</taxon>
        <taxon>Acidobacteriota</taxon>
        <taxon>Vicinamibacteria</taxon>
        <taxon>Vicinamibacterales</taxon>
        <taxon>Vicinamibacteraceae</taxon>
        <taxon>Luteitalea</taxon>
    </lineage>
</organism>
<dbReference type="EC" id="2.7.13.3" evidence="2"/>
<dbReference type="AlphaFoldDB" id="A0A143PTC2"/>
<dbReference type="CDD" id="cd00082">
    <property type="entry name" value="HisKA"/>
    <property type="match status" value="1"/>
</dbReference>
<evidence type="ECO:0000256" key="8">
    <source>
        <dbReference type="ARBA" id="ARBA00023012"/>
    </source>
</evidence>
<dbReference type="Gene3D" id="1.10.287.130">
    <property type="match status" value="1"/>
</dbReference>
<sequence length="569" mass="59684">MATPTSAIFPLSGSAPWPSRPRWTALMWLAGLRALVAVALLAPLAAFTAGQGRLSQAVWLGLLPVVPLANSGVGLLVGERISPRGLAAQFWADALIVLAVVWSTGGLLSAYSPLMLLPVLAASVLGGRAGGLRAASAVGTGVVLLAAVQYGWLPAPASLRVPLQQGLLPPVPLAAYTIVANVGGGIATALLVGHLSESLTRTGADLQRATTSLADLTTLSQRVIDSMAGGLIVTDAQGVVVLFNRTAETITGRRADDVLGQPMDRVLPLPTAIADTGLPVRQECTFTRIDGNVIELGATVAPLLAGGGARAGQLVTFQDLTLINQRESERQRQERLAAVGEMAAGIAHEIRNPLASMSGSIQLLRRELSLRDDQARLLDIVLRESQRLNDIIKNFLSYAGPQRVSRSRVDVARLVREIGALLQQQAEDTTPSITVRVDAAEAVHHDVDEAQVRQVLWNLASNGLKAMPEGGVLHLGVQAVVETAGASVRFSVRDEGVGMAAADIERMFQPFQSGFRQGSGLGLAIVRRIVTDHGGRVSVQSTPGAGTEVIVSLPAQPARAQVHSILRSA</sequence>
<dbReference type="CDD" id="cd00130">
    <property type="entry name" value="PAS"/>
    <property type="match status" value="1"/>
</dbReference>
<dbReference type="SUPFAM" id="SSF55785">
    <property type="entry name" value="PYP-like sensor domain (PAS domain)"/>
    <property type="match status" value="1"/>
</dbReference>
<evidence type="ECO:0000256" key="9">
    <source>
        <dbReference type="SAM" id="Phobius"/>
    </source>
</evidence>
<dbReference type="Pfam" id="PF00989">
    <property type="entry name" value="PAS"/>
    <property type="match status" value="1"/>
</dbReference>
<evidence type="ECO:0000256" key="5">
    <source>
        <dbReference type="ARBA" id="ARBA00022741"/>
    </source>
</evidence>
<name>A0A143PTC2_LUTPR</name>
<dbReference type="InterPro" id="IPR013767">
    <property type="entry name" value="PAS_fold"/>
</dbReference>
<dbReference type="SUPFAM" id="SSF55874">
    <property type="entry name" value="ATPase domain of HSP90 chaperone/DNA topoisomerase II/histidine kinase"/>
    <property type="match status" value="1"/>
</dbReference>
<protein>
    <recommendedName>
        <fullName evidence="2">histidine kinase</fullName>
        <ecNumber evidence="2">2.7.13.3</ecNumber>
    </recommendedName>
</protein>
<evidence type="ECO:0000256" key="6">
    <source>
        <dbReference type="ARBA" id="ARBA00022777"/>
    </source>
</evidence>
<dbReference type="SMART" id="SM00091">
    <property type="entry name" value="PAS"/>
    <property type="match status" value="1"/>
</dbReference>
<dbReference type="NCBIfam" id="TIGR00229">
    <property type="entry name" value="sensory_box"/>
    <property type="match status" value="1"/>
</dbReference>
<proteinExistence type="predicted"/>
<dbReference type="InterPro" id="IPR003661">
    <property type="entry name" value="HisK_dim/P_dom"/>
</dbReference>
<evidence type="ECO:0000259" key="10">
    <source>
        <dbReference type="PROSITE" id="PS50109"/>
    </source>
</evidence>
<accession>A0A143PTC2</accession>
<evidence type="ECO:0000256" key="3">
    <source>
        <dbReference type="ARBA" id="ARBA00022553"/>
    </source>
</evidence>
<dbReference type="GO" id="GO:0006355">
    <property type="term" value="P:regulation of DNA-templated transcription"/>
    <property type="evidence" value="ECO:0007669"/>
    <property type="project" value="InterPro"/>
</dbReference>
<reference evidence="12 13" key="1">
    <citation type="journal article" date="2016" name="Genome Announc.">
        <title>First Complete Genome Sequence of a Subdivision 6 Acidobacterium Strain.</title>
        <authorList>
            <person name="Huang S."/>
            <person name="Vieira S."/>
            <person name="Bunk B."/>
            <person name="Riedel T."/>
            <person name="Sproer C."/>
            <person name="Overmann J."/>
        </authorList>
    </citation>
    <scope>NUCLEOTIDE SEQUENCE [LARGE SCALE GENOMIC DNA]</scope>
    <source>
        <strain evidence="13">DSM 100886 HEG_-6_39</strain>
    </source>
</reference>
<dbReference type="Pfam" id="PF02518">
    <property type="entry name" value="HATPase_c"/>
    <property type="match status" value="1"/>
</dbReference>
<feature type="domain" description="PAS" evidence="11">
    <location>
        <begin position="222"/>
        <end position="268"/>
    </location>
</feature>
<dbReference type="Pfam" id="PF00512">
    <property type="entry name" value="HisKA"/>
    <property type="match status" value="1"/>
</dbReference>
<dbReference type="OrthoDB" id="9796330at2"/>
<dbReference type="CDD" id="cd00075">
    <property type="entry name" value="HATPase"/>
    <property type="match status" value="1"/>
</dbReference>
<dbReference type="GO" id="GO:0005524">
    <property type="term" value="F:ATP binding"/>
    <property type="evidence" value="ECO:0007669"/>
    <property type="project" value="UniProtKB-KW"/>
</dbReference>
<evidence type="ECO:0000256" key="7">
    <source>
        <dbReference type="ARBA" id="ARBA00022840"/>
    </source>
</evidence>
<dbReference type="PRINTS" id="PR00344">
    <property type="entry name" value="BCTRLSENSOR"/>
</dbReference>
<dbReference type="EMBL" id="CP015136">
    <property type="protein sequence ID" value="AMY11586.1"/>
    <property type="molecule type" value="Genomic_DNA"/>
</dbReference>
<dbReference type="PROSITE" id="PS50112">
    <property type="entry name" value="PAS"/>
    <property type="match status" value="1"/>
</dbReference>
<dbReference type="SMART" id="SM00387">
    <property type="entry name" value="HATPase_c"/>
    <property type="match status" value="1"/>
</dbReference>
<dbReference type="InterPro" id="IPR003594">
    <property type="entry name" value="HATPase_dom"/>
</dbReference>
<keyword evidence="9" id="KW-1133">Transmembrane helix</keyword>
<feature type="transmembrane region" description="Helical" evidence="9">
    <location>
        <begin position="90"/>
        <end position="111"/>
    </location>
</feature>
<feature type="transmembrane region" description="Helical" evidence="9">
    <location>
        <begin position="173"/>
        <end position="192"/>
    </location>
</feature>
<evidence type="ECO:0000256" key="4">
    <source>
        <dbReference type="ARBA" id="ARBA00022679"/>
    </source>
</evidence>
<evidence type="ECO:0000259" key="11">
    <source>
        <dbReference type="PROSITE" id="PS50112"/>
    </source>
</evidence>
<feature type="transmembrane region" description="Helical" evidence="9">
    <location>
        <begin position="132"/>
        <end position="153"/>
    </location>
</feature>
<keyword evidence="5" id="KW-0547">Nucleotide-binding</keyword>
<dbReference type="SUPFAM" id="SSF47384">
    <property type="entry name" value="Homodimeric domain of signal transducing histidine kinase"/>
    <property type="match status" value="1"/>
</dbReference>
<keyword evidence="7" id="KW-0067">ATP-binding</keyword>
<comment type="catalytic activity">
    <reaction evidence="1">
        <text>ATP + protein L-histidine = ADP + protein N-phospho-L-histidine.</text>
        <dbReference type="EC" id="2.7.13.3"/>
    </reaction>
</comment>
<keyword evidence="9" id="KW-0812">Transmembrane</keyword>
<feature type="domain" description="Histidine kinase" evidence="10">
    <location>
        <begin position="345"/>
        <end position="557"/>
    </location>
</feature>
<dbReference type="Gene3D" id="3.30.450.20">
    <property type="entry name" value="PAS domain"/>
    <property type="match status" value="1"/>
</dbReference>
<keyword evidence="6 12" id="KW-0418">Kinase</keyword>
<evidence type="ECO:0000256" key="1">
    <source>
        <dbReference type="ARBA" id="ARBA00000085"/>
    </source>
</evidence>
<keyword evidence="3" id="KW-0597">Phosphoprotein</keyword>
<dbReference type="InterPro" id="IPR005467">
    <property type="entry name" value="His_kinase_dom"/>
</dbReference>
<dbReference type="InterPro" id="IPR035965">
    <property type="entry name" value="PAS-like_dom_sf"/>
</dbReference>
<feature type="transmembrane region" description="Helical" evidence="9">
    <location>
        <begin position="57"/>
        <end position="78"/>
    </location>
</feature>
<dbReference type="InterPro" id="IPR036097">
    <property type="entry name" value="HisK_dim/P_sf"/>
</dbReference>
<keyword evidence="13" id="KW-1185">Reference proteome</keyword>
<keyword evidence="9" id="KW-0472">Membrane</keyword>
<dbReference type="GO" id="GO:0000155">
    <property type="term" value="F:phosphorelay sensor kinase activity"/>
    <property type="evidence" value="ECO:0007669"/>
    <property type="project" value="InterPro"/>
</dbReference>
<dbReference type="STRING" id="1855912.LuPra_04837"/>
<evidence type="ECO:0000313" key="12">
    <source>
        <dbReference type="EMBL" id="AMY11586.1"/>
    </source>
</evidence>
<dbReference type="PROSITE" id="PS50109">
    <property type="entry name" value="HIS_KIN"/>
    <property type="match status" value="1"/>
</dbReference>
<feature type="transmembrane region" description="Helical" evidence="9">
    <location>
        <begin position="25"/>
        <end position="45"/>
    </location>
</feature>
<dbReference type="InterPro" id="IPR036890">
    <property type="entry name" value="HATPase_C_sf"/>
</dbReference>
<dbReference type="Proteomes" id="UP000076079">
    <property type="component" value="Chromosome"/>
</dbReference>
<keyword evidence="4 12" id="KW-0808">Transferase</keyword>
<gene>
    <name evidence="12" type="primary">kinE_3</name>
    <name evidence="12" type="ORF">LuPra_04837</name>
</gene>
<dbReference type="PANTHER" id="PTHR43065:SF10">
    <property type="entry name" value="PEROXIDE STRESS-ACTIVATED HISTIDINE KINASE MAK3"/>
    <property type="match status" value="1"/>
</dbReference>
<dbReference type="RefSeq" id="WP_110173125.1">
    <property type="nucleotide sequence ID" value="NZ_CP015136.1"/>
</dbReference>
<dbReference type="Gene3D" id="3.30.565.10">
    <property type="entry name" value="Histidine kinase-like ATPase, C-terminal domain"/>
    <property type="match status" value="1"/>
</dbReference>
<dbReference type="PANTHER" id="PTHR43065">
    <property type="entry name" value="SENSOR HISTIDINE KINASE"/>
    <property type="match status" value="1"/>
</dbReference>
<evidence type="ECO:0000313" key="13">
    <source>
        <dbReference type="Proteomes" id="UP000076079"/>
    </source>
</evidence>